<comment type="caution">
    <text evidence="1">The sequence shown here is derived from an EMBL/GenBank/DDBJ whole genome shotgun (WGS) entry which is preliminary data.</text>
</comment>
<proteinExistence type="predicted"/>
<sequence>MESQALYELEKEPAYWDAQARATLDAALKLRPRDHQAKNIILFLGDGMGVSTVSAARILRGQMEGGSGEETMLAMDTFPYVALSKTYSVDKQVADSASTATAYHCGVKANAKTVGLSANAVAYECNTTFGNEVYSVLRRAKAQGKSVGIVTTTRVQHASPAAAYAHSVSRSWYSDADLPSSARRQGCVDIATQLVTNVDIDVILGGGRMYMTPKGTSDPEYPTSNSRKGDRKDKRNLIDVWLKAKPMFCSALLRGRIDHGHHDGIAKLALTEAVMFDRAIQRAARLTKESDTLTVVTADHSHVFTFGGNTPRGNPIFGLAPKKADDKMPFTSILYANGPGYVHINGTRGNITMVDYYDEEYMQQAAVPLDAETHGGEDVAIYAKGPMAHLFHGVKEQNYVAHVMAYAACLEPYMNCPPYPHTHTSSGEEELHASYWNNKAKQALFTALNNQPNVRMAKNLILFLGDGMGVPTVTAARILKGQMAEKSGEETSLVMDTFPYLALSKTYNVDQQMPDSAGTGTAYTCGVKANYGTLGVTAATPRANCKATYGNEVTSILHRAKQAGKSVGIVTTTRVQHASPAANYCSQCRPKLVILGGGREYMFSNMTHDPEYPSDTGDRTDGQNLVAEWTKNKKNVKYVWNKADFDAVNPKNTDFLMGLFEPRDCRYEVDRDPAMDPSLTEMTEKAIKILSKNPKGFYLFVEDNGRIDHGHHGTRAKRALTETVEFDRAIGRAAELTSELDTLTVVTADHSHVFAFGGSAARGNPVLGVSRSIAKDNKHFTTAVYGNGPGYQIVNGTRPDVNETISSDKDYRQQTPVPLNSETHGIDDVAIFAKGPMSHLFHGVQEQSYIAHVMAYAACIEPYEDCGLDNHAGSIHPSLLLLLLGLLLLSLCSV</sequence>
<evidence type="ECO:0000313" key="1">
    <source>
        <dbReference type="EMBL" id="TMS20470.1"/>
    </source>
</evidence>
<dbReference type="EMBL" id="CM011677">
    <property type="protein sequence ID" value="TMS20470.1"/>
    <property type="molecule type" value="Genomic_DNA"/>
</dbReference>
<organism evidence="1 2">
    <name type="scientific">Larimichthys crocea</name>
    <name type="common">Large yellow croaker</name>
    <name type="synonym">Pseudosciaena crocea</name>
    <dbReference type="NCBI Taxonomy" id="215358"/>
    <lineage>
        <taxon>Eukaryota</taxon>
        <taxon>Metazoa</taxon>
        <taxon>Chordata</taxon>
        <taxon>Craniata</taxon>
        <taxon>Vertebrata</taxon>
        <taxon>Euteleostomi</taxon>
        <taxon>Actinopterygii</taxon>
        <taxon>Neopterygii</taxon>
        <taxon>Teleostei</taxon>
        <taxon>Neoteleostei</taxon>
        <taxon>Acanthomorphata</taxon>
        <taxon>Eupercaria</taxon>
        <taxon>Sciaenidae</taxon>
        <taxon>Larimichthys</taxon>
    </lineage>
</organism>
<evidence type="ECO:0000313" key="2">
    <source>
        <dbReference type="Proteomes" id="UP000793456"/>
    </source>
</evidence>
<dbReference type="Proteomes" id="UP000793456">
    <property type="component" value="Chromosome IV"/>
</dbReference>
<keyword evidence="2" id="KW-1185">Reference proteome</keyword>
<accession>A0ACD3RMA8</accession>
<protein>
    <submittedName>
        <fullName evidence="1">Uncharacterized protein</fullName>
    </submittedName>
</protein>
<reference evidence="1" key="1">
    <citation type="submission" date="2018-11" db="EMBL/GenBank/DDBJ databases">
        <title>The sequence and de novo assembly of Larimichthys crocea genome using PacBio and Hi-C technologies.</title>
        <authorList>
            <person name="Xu P."/>
            <person name="Chen B."/>
            <person name="Zhou Z."/>
            <person name="Ke Q."/>
            <person name="Wu Y."/>
            <person name="Bai H."/>
            <person name="Pu F."/>
        </authorList>
    </citation>
    <scope>NUCLEOTIDE SEQUENCE</scope>
    <source>
        <tissue evidence="1">Muscle</tissue>
    </source>
</reference>
<gene>
    <name evidence="1" type="ORF">E3U43_006963</name>
</gene>
<name>A0ACD3RMA8_LARCR</name>